<proteinExistence type="predicted"/>
<dbReference type="Proteomes" id="UP000800041">
    <property type="component" value="Unassembled WGS sequence"/>
</dbReference>
<name>A0A6G1H8S7_9PEZI</name>
<keyword evidence="1" id="KW-0175">Coiled coil</keyword>
<dbReference type="AlphaFoldDB" id="A0A6G1H8S7"/>
<feature type="compositionally biased region" description="Basic and acidic residues" evidence="2">
    <location>
        <begin position="456"/>
        <end position="468"/>
    </location>
</feature>
<feature type="region of interest" description="Disordered" evidence="2">
    <location>
        <begin position="454"/>
        <end position="486"/>
    </location>
</feature>
<feature type="compositionally biased region" description="Acidic residues" evidence="2">
    <location>
        <begin position="105"/>
        <end position="118"/>
    </location>
</feature>
<evidence type="ECO:0000313" key="4">
    <source>
        <dbReference type="Proteomes" id="UP000800041"/>
    </source>
</evidence>
<evidence type="ECO:0000313" key="3">
    <source>
        <dbReference type="EMBL" id="KAF1989611.1"/>
    </source>
</evidence>
<organism evidence="3 4">
    <name type="scientific">Aulographum hederae CBS 113979</name>
    <dbReference type="NCBI Taxonomy" id="1176131"/>
    <lineage>
        <taxon>Eukaryota</taxon>
        <taxon>Fungi</taxon>
        <taxon>Dikarya</taxon>
        <taxon>Ascomycota</taxon>
        <taxon>Pezizomycotina</taxon>
        <taxon>Dothideomycetes</taxon>
        <taxon>Pleosporomycetidae</taxon>
        <taxon>Aulographales</taxon>
        <taxon>Aulographaceae</taxon>
    </lineage>
</organism>
<feature type="region of interest" description="Disordered" evidence="2">
    <location>
        <begin position="530"/>
        <end position="551"/>
    </location>
</feature>
<feature type="compositionally biased region" description="Low complexity" evidence="2">
    <location>
        <begin position="119"/>
        <end position="129"/>
    </location>
</feature>
<reference evidence="3" key="1">
    <citation type="journal article" date="2020" name="Stud. Mycol.">
        <title>101 Dothideomycetes genomes: a test case for predicting lifestyles and emergence of pathogens.</title>
        <authorList>
            <person name="Haridas S."/>
            <person name="Albert R."/>
            <person name="Binder M."/>
            <person name="Bloem J."/>
            <person name="Labutti K."/>
            <person name="Salamov A."/>
            <person name="Andreopoulos B."/>
            <person name="Baker S."/>
            <person name="Barry K."/>
            <person name="Bills G."/>
            <person name="Bluhm B."/>
            <person name="Cannon C."/>
            <person name="Castanera R."/>
            <person name="Culley D."/>
            <person name="Daum C."/>
            <person name="Ezra D."/>
            <person name="Gonzalez J."/>
            <person name="Henrissat B."/>
            <person name="Kuo A."/>
            <person name="Liang C."/>
            <person name="Lipzen A."/>
            <person name="Lutzoni F."/>
            <person name="Magnuson J."/>
            <person name="Mondo S."/>
            <person name="Nolan M."/>
            <person name="Ohm R."/>
            <person name="Pangilinan J."/>
            <person name="Park H.-J."/>
            <person name="Ramirez L."/>
            <person name="Alfaro M."/>
            <person name="Sun H."/>
            <person name="Tritt A."/>
            <person name="Yoshinaga Y."/>
            <person name="Zwiers L.-H."/>
            <person name="Turgeon B."/>
            <person name="Goodwin S."/>
            <person name="Spatafora J."/>
            <person name="Crous P."/>
            <person name="Grigoriev I."/>
        </authorList>
    </citation>
    <scope>NUCLEOTIDE SEQUENCE</scope>
    <source>
        <strain evidence="3">CBS 113979</strain>
    </source>
</reference>
<dbReference type="EMBL" id="ML977144">
    <property type="protein sequence ID" value="KAF1989611.1"/>
    <property type="molecule type" value="Genomic_DNA"/>
</dbReference>
<feature type="coiled-coil region" evidence="1">
    <location>
        <begin position="339"/>
        <end position="368"/>
    </location>
</feature>
<evidence type="ECO:0000256" key="1">
    <source>
        <dbReference type="SAM" id="Coils"/>
    </source>
</evidence>
<dbReference type="OrthoDB" id="4716584at2759"/>
<feature type="region of interest" description="Disordered" evidence="2">
    <location>
        <begin position="1"/>
        <end position="276"/>
    </location>
</feature>
<gene>
    <name evidence="3" type="ORF">K402DRAFT_401725</name>
</gene>
<evidence type="ECO:0000256" key="2">
    <source>
        <dbReference type="SAM" id="MobiDB-lite"/>
    </source>
</evidence>
<sequence>MSSHPAPRRFIPEPVETTSSSKKPRRFAPEPVESSLRTSKDSKAQEEASENTETRGRRRFAPQPIENSTTSSKSNSSKCVPPVKPANTRRGQFNLLPHEMLWLNNDDDEEDTDSEFDSEASTSTTASGSKPARKFAPQLLETATRSRKAGDEVPTISSADKTEAISGFAAQSKRTDINHNPTAPEDAPHHATLLPPETLEARRTGSPLARVRSNSLRSNRSHSFRIPNLDPIESSESEEELEDPDPPSLSSTPSESSDKSAHYKHATRLRESVDDRTSGYLLQLAAKSAEKQLRDQAMAAFPNNDIHEPVDHYIGRDSDDTSMSMSRSVDGVTEIDWEMIAMRQHREKAQEEKEKEELNRKADKAMGISKSNNGLWSGPFGKTGMAKGNKPWKCEIGLKQMQEGARPPMLGGEIEFPRCPSPEPARFDVTQGSDIVRQNMCYLTQQTQVEPCDEEGLWHGPKDDEHKPNQRPSLWSTKGSSTPPGGGLWGGFCKEGMHGMTPPRGPTGLMTPAVEGENPFESHNIDAVTQSQNQTHLLPPSPPPSNSGISSLDEKLELERSLEEEFDDSFVTQVYNYLSLGYPSMARQFDDELSKISKVEIKELRQDDQLSTARGYIRLGDEENGKEMGISEQHCARWKALRLYVREWGRQQPRMAPAPSHQAGFGVTVRRGSWACLITLDSSSDGSAFVSNLGTNQSIIYIGKCLGHMKSSSTLCVLAMTRSRVRLDMMEPFRPESNVIYRNWEHFISDAYLFSGVPSTPASMHSGVIISASFYKSHNEVGR</sequence>
<protein>
    <submittedName>
        <fullName evidence="3">Uncharacterized protein</fullName>
    </submittedName>
</protein>
<accession>A0A6G1H8S7</accession>
<keyword evidence="4" id="KW-1185">Reference proteome</keyword>
<feature type="compositionally biased region" description="Low complexity" evidence="2">
    <location>
        <begin position="67"/>
        <end position="78"/>
    </location>
</feature>
<feature type="compositionally biased region" description="Acidic residues" evidence="2">
    <location>
        <begin position="233"/>
        <end position="245"/>
    </location>
</feature>